<evidence type="ECO:0000259" key="9">
    <source>
        <dbReference type="Pfam" id="PF03061"/>
    </source>
</evidence>
<comment type="catalytic activity">
    <reaction evidence="3">
        <text>a long-chain fatty acyl-CoA + H2O = a long-chain fatty acid + CoA + H(+)</text>
        <dbReference type="Rhea" id="RHEA:67680"/>
        <dbReference type="ChEBI" id="CHEBI:15377"/>
        <dbReference type="ChEBI" id="CHEBI:15378"/>
        <dbReference type="ChEBI" id="CHEBI:57287"/>
        <dbReference type="ChEBI" id="CHEBI:57560"/>
        <dbReference type="ChEBI" id="CHEBI:83139"/>
    </reaction>
</comment>
<dbReference type="PANTHER" id="PTHR43240">
    <property type="entry name" value="1,4-DIHYDROXY-2-NAPHTHOYL-COA THIOESTERASE 1"/>
    <property type="match status" value="1"/>
</dbReference>
<evidence type="ECO:0000256" key="7">
    <source>
        <dbReference type="ARBA" id="ARBA00048062"/>
    </source>
</evidence>
<comment type="catalytic activity">
    <reaction evidence="7">
        <text>a medium-chain fatty acyl-CoA + H2O = a medium-chain fatty acid + CoA + H(+)</text>
        <dbReference type="Rhea" id="RHEA:68184"/>
        <dbReference type="ChEBI" id="CHEBI:15377"/>
        <dbReference type="ChEBI" id="CHEBI:15378"/>
        <dbReference type="ChEBI" id="CHEBI:57287"/>
        <dbReference type="ChEBI" id="CHEBI:59558"/>
        <dbReference type="ChEBI" id="CHEBI:90546"/>
    </reaction>
</comment>
<evidence type="ECO:0000256" key="2">
    <source>
        <dbReference type="ARBA" id="ARBA00035880"/>
    </source>
</evidence>
<dbReference type="OrthoDB" id="8525891at2"/>
<dbReference type="HOGENOM" id="CLU_089876_5_1_4"/>
<dbReference type="SUPFAM" id="SSF54637">
    <property type="entry name" value="Thioesterase/thiol ester dehydrase-isomerase"/>
    <property type="match status" value="1"/>
</dbReference>
<dbReference type="NCBIfam" id="TIGR00369">
    <property type="entry name" value="unchar_dom_1"/>
    <property type="match status" value="1"/>
</dbReference>
<comment type="similarity">
    <text evidence="4">Belongs to the YigI thioesterase family.</text>
</comment>
<dbReference type="KEGG" id="app:CAP2UW1_4336"/>
<feature type="compositionally biased region" description="Basic and acidic residues" evidence="8">
    <location>
        <begin position="149"/>
        <end position="160"/>
    </location>
</feature>
<evidence type="ECO:0000256" key="3">
    <source>
        <dbReference type="ARBA" id="ARBA00036002"/>
    </source>
</evidence>
<organism evidence="10">
    <name type="scientific">Accumulibacter regalis</name>
    <dbReference type="NCBI Taxonomy" id="522306"/>
    <lineage>
        <taxon>Bacteria</taxon>
        <taxon>Pseudomonadati</taxon>
        <taxon>Pseudomonadota</taxon>
        <taxon>Betaproteobacteria</taxon>
        <taxon>Candidatus Accumulibacter</taxon>
    </lineage>
</organism>
<dbReference type="CDD" id="cd03443">
    <property type="entry name" value="PaaI_thioesterase"/>
    <property type="match status" value="1"/>
</dbReference>
<dbReference type="Pfam" id="PF03061">
    <property type="entry name" value="4HBT"/>
    <property type="match status" value="1"/>
</dbReference>
<keyword evidence="1" id="KW-0378">Hydrolase</keyword>
<dbReference type="EMBL" id="CP001715">
    <property type="protein sequence ID" value="ACV37572.1"/>
    <property type="molecule type" value="Genomic_DNA"/>
</dbReference>
<proteinExistence type="inferred from homology"/>
<dbReference type="InterPro" id="IPR003736">
    <property type="entry name" value="PAAI_dom"/>
</dbReference>
<dbReference type="Gene3D" id="3.10.129.10">
    <property type="entry name" value="Hotdog Thioesterase"/>
    <property type="match status" value="1"/>
</dbReference>
<reference evidence="10" key="2">
    <citation type="submission" date="2009-09" db="EMBL/GenBank/DDBJ databases">
        <title>Complete sequence of chromosome of Candidatus Accumulibacter phosphatis clade IIA str. UW-1.</title>
        <authorList>
            <consortium name="US DOE Joint Genome Institute"/>
            <person name="Martin H.G."/>
            <person name="Ivanova N."/>
            <person name="Kunin V."/>
            <person name="Warnecke F."/>
            <person name="Barry K."/>
            <person name="He S."/>
            <person name="Salamov A."/>
            <person name="Szeto E."/>
            <person name="Dalin E."/>
            <person name="Pangilinan J.L."/>
            <person name="Lapidus A."/>
            <person name="Lowry S."/>
            <person name="Kyrpides N.C."/>
            <person name="McMahon K.D."/>
            <person name="Hugenholtz P."/>
        </authorList>
    </citation>
    <scope>NUCLEOTIDE SEQUENCE [LARGE SCALE GENOMIC DNA]</scope>
    <source>
        <strain evidence="10">UW-1</strain>
    </source>
</reference>
<reference evidence="10" key="1">
    <citation type="submission" date="2009-08" db="EMBL/GenBank/DDBJ databases">
        <authorList>
            <consortium name="US DOE Joint Genome Institute"/>
            <person name="Lucas S."/>
            <person name="Copeland A."/>
            <person name="Lapidus A."/>
            <person name="Glavina del Rio T."/>
            <person name="Dalin E."/>
            <person name="Tice H."/>
            <person name="Bruce D."/>
            <person name="Barry K."/>
            <person name="Pitluck S."/>
            <person name="Lowry S."/>
            <person name="Larimer F."/>
            <person name="Land M."/>
            <person name="Hauser L."/>
            <person name="Kyrpides N."/>
            <person name="Ivanova N."/>
            <person name="McMahon K.D."/>
            <person name="Hugenholtz P."/>
        </authorList>
    </citation>
    <scope>NUCLEOTIDE SEQUENCE</scope>
    <source>
        <strain evidence="10">UW-1</strain>
    </source>
</reference>
<evidence type="ECO:0000256" key="1">
    <source>
        <dbReference type="ARBA" id="ARBA00022801"/>
    </source>
</evidence>
<name>C7RQG5_ACCRE</name>
<evidence type="ECO:0000256" key="5">
    <source>
        <dbReference type="ARBA" id="ARBA00038894"/>
    </source>
</evidence>
<evidence type="ECO:0000256" key="4">
    <source>
        <dbReference type="ARBA" id="ARBA00038381"/>
    </source>
</evidence>
<evidence type="ECO:0000256" key="8">
    <source>
        <dbReference type="SAM" id="MobiDB-lite"/>
    </source>
</evidence>
<feature type="region of interest" description="Disordered" evidence="8">
    <location>
        <begin position="147"/>
        <end position="166"/>
    </location>
</feature>
<accession>C7RQG5</accession>
<dbReference type="AlphaFoldDB" id="C7RQG5"/>
<dbReference type="InterPro" id="IPR006683">
    <property type="entry name" value="Thioestr_dom"/>
</dbReference>
<dbReference type="EC" id="3.1.2.20" evidence="5"/>
<feature type="domain" description="Thioesterase" evidence="9">
    <location>
        <begin position="55"/>
        <end position="127"/>
    </location>
</feature>
<protein>
    <recommendedName>
        <fullName evidence="6">Medium/long-chain acyl-CoA thioesterase YigI</fullName>
        <ecNumber evidence="5">3.1.2.20</ecNumber>
    </recommendedName>
</protein>
<dbReference type="InterPro" id="IPR029069">
    <property type="entry name" value="HotDog_dom_sf"/>
</dbReference>
<dbReference type="PANTHER" id="PTHR43240:SF20">
    <property type="entry name" value="MEDIUM_LONG-CHAIN ACYL-COA THIOESTERASE YIGI"/>
    <property type="match status" value="1"/>
</dbReference>
<sequence length="166" mass="18102">MVPMHKAQDPHFVERVRASFARQPAMVLIGASMPVVEAGYTEIHLPHKPHITQQHGYIHGGVVGMIADSAAGYAASTLTAHETGVLTVEYKLNLLAPAEGQLLIAEGSVVRYGRTLIVTRAEVLAVKHGKKTLCALMQQTIMAVHGKKEKAPQDPLEERQTWNIRA</sequence>
<dbReference type="eggNOG" id="COG2050">
    <property type="taxonomic scope" value="Bacteria"/>
</dbReference>
<evidence type="ECO:0000313" key="10">
    <source>
        <dbReference type="EMBL" id="ACV37572.1"/>
    </source>
</evidence>
<dbReference type="GO" id="GO:0047617">
    <property type="term" value="F:fatty acyl-CoA hydrolase activity"/>
    <property type="evidence" value="ECO:0007669"/>
    <property type="project" value="UniProtKB-EC"/>
</dbReference>
<evidence type="ECO:0000256" key="6">
    <source>
        <dbReference type="ARBA" id="ARBA00040062"/>
    </source>
</evidence>
<comment type="catalytic activity">
    <reaction evidence="2">
        <text>a fatty acyl-CoA + H2O = a fatty acid + CoA + H(+)</text>
        <dbReference type="Rhea" id="RHEA:16781"/>
        <dbReference type="ChEBI" id="CHEBI:15377"/>
        <dbReference type="ChEBI" id="CHEBI:15378"/>
        <dbReference type="ChEBI" id="CHEBI:28868"/>
        <dbReference type="ChEBI" id="CHEBI:57287"/>
        <dbReference type="ChEBI" id="CHEBI:77636"/>
        <dbReference type="EC" id="3.1.2.20"/>
    </reaction>
</comment>
<gene>
    <name evidence="10" type="ordered locus">CAP2UW1_4336</name>
</gene>
<dbReference type="STRING" id="522306.CAP2UW1_4336"/>